<keyword evidence="1" id="KW-0732">Signal</keyword>
<sequence>MGQQNLIIFLLLMDYSLCSASDVSIPDDSTAMAILAGVLNPMHPSWSQSSTNCQWPNVDCDAIYHVVKINLRGMSLTQFLLPEFPNLPRLKILDL</sequence>
<name>A0AAV5K605_9ROSI</name>
<protein>
    <recommendedName>
        <fullName evidence="4">Leucine-rich repeat-containing N-terminal plant-type domain-containing protein</fullName>
    </recommendedName>
</protein>
<organism evidence="2 3">
    <name type="scientific">Rubroshorea leprosula</name>
    <dbReference type="NCBI Taxonomy" id="152421"/>
    <lineage>
        <taxon>Eukaryota</taxon>
        <taxon>Viridiplantae</taxon>
        <taxon>Streptophyta</taxon>
        <taxon>Embryophyta</taxon>
        <taxon>Tracheophyta</taxon>
        <taxon>Spermatophyta</taxon>
        <taxon>Magnoliopsida</taxon>
        <taxon>eudicotyledons</taxon>
        <taxon>Gunneridae</taxon>
        <taxon>Pentapetalae</taxon>
        <taxon>rosids</taxon>
        <taxon>malvids</taxon>
        <taxon>Malvales</taxon>
        <taxon>Dipterocarpaceae</taxon>
        <taxon>Rubroshorea</taxon>
    </lineage>
</organism>
<dbReference type="InterPro" id="IPR032675">
    <property type="entry name" value="LRR_dom_sf"/>
</dbReference>
<dbReference type="EMBL" id="BPVZ01000052">
    <property type="protein sequence ID" value="GKV19147.1"/>
    <property type="molecule type" value="Genomic_DNA"/>
</dbReference>
<dbReference type="AlphaFoldDB" id="A0AAV5K605"/>
<dbReference type="SUPFAM" id="SSF52058">
    <property type="entry name" value="L domain-like"/>
    <property type="match status" value="1"/>
</dbReference>
<dbReference type="Gene3D" id="3.80.10.10">
    <property type="entry name" value="Ribonuclease Inhibitor"/>
    <property type="match status" value="1"/>
</dbReference>
<proteinExistence type="predicted"/>
<evidence type="ECO:0008006" key="4">
    <source>
        <dbReference type="Google" id="ProtNLM"/>
    </source>
</evidence>
<feature type="signal peptide" evidence="1">
    <location>
        <begin position="1"/>
        <end position="20"/>
    </location>
</feature>
<feature type="chain" id="PRO_5043955215" description="Leucine-rich repeat-containing N-terminal plant-type domain-containing protein" evidence="1">
    <location>
        <begin position="21"/>
        <end position="95"/>
    </location>
</feature>
<evidence type="ECO:0000256" key="1">
    <source>
        <dbReference type="SAM" id="SignalP"/>
    </source>
</evidence>
<gene>
    <name evidence="2" type="ORF">SLEP1_g29440</name>
</gene>
<dbReference type="Proteomes" id="UP001054252">
    <property type="component" value="Unassembled WGS sequence"/>
</dbReference>
<accession>A0AAV5K605</accession>
<keyword evidence="3" id="KW-1185">Reference proteome</keyword>
<reference evidence="2 3" key="1">
    <citation type="journal article" date="2021" name="Commun. Biol.">
        <title>The genome of Shorea leprosula (Dipterocarpaceae) highlights the ecological relevance of drought in aseasonal tropical rainforests.</title>
        <authorList>
            <person name="Ng K.K.S."/>
            <person name="Kobayashi M.J."/>
            <person name="Fawcett J.A."/>
            <person name="Hatakeyama M."/>
            <person name="Paape T."/>
            <person name="Ng C.H."/>
            <person name="Ang C.C."/>
            <person name="Tnah L.H."/>
            <person name="Lee C.T."/>
            <person name="Nishiyama T."/>
            <person name="Sese J."/>
            <person name="O'Brien M.J."/>
            <person name="Copetti D."/>
            <person name="Mohd Noor M.I."/>
            <person name="Ong R.C."/>
            <person name="Putra M."/>
            <person name="Sireger I.Z."/>
            <person name="Indrioko S."/>
            <person name="Kosugi Y."/>
            <person name="Izuno A."/>
            <person name="Isagi Y."/>
            <person name="Lee S.L."/>
            <person name="Shimizu K.K."/>
        </authorList>
    </citation>
    <scope>NUCLEOTIDE SEQUENCE [LARGE SCALE GENOMIC DNA]</scope>
    <source>
        <strain evidence="2">214</strain>
    </source>
</reference>
<comment type="caution">
    <text evidence="2">The sequence shown here is derived from an EMBL/GenBank/DDBJ whole genome shotgun (WGS) entry which is preliminary data.</text>
</comment>
<evidence type="ECO:0000313" key="2">
    <source>
        <dbReference type="EMBL" id="GKV19147.1"/>
    </source>
</evidence>
<evidence type="ECO:0000313" key="3">
    <source>
        <dbReference type="Proteomes" id="UP001054252"/>
    </source>
</evidence>